<dbReference type="Proteomes" id="UP000585050">
    <property type="component" value="Unassembled WGS sequence"/>
</dbReference>
<dbReference type="RefSeq" id="WP_168880813.1">
    <property type="nucleotide sequence ID" value="NZ_JABAIL010000001.1"/>
</dbReference>
<sequence>MRKTNKRIYGKNIKSEAAELVGKSIDIVMKNDRCYKGVVTKVSEDAYHLKDGLDGKHSLKYEDIDEVIVIIDAPY</sequence>
<proteinExistence type="predicted"/>
<accession>A0A7X8XU82</accession>
<organism evidence="1 2">
    <name type="scientific">Flammeovirga agarivorans</name>
    <dbReference type="NCBI Taxonomy" id="2726742"/>
    <lineage>
        <taxon>Bacteria</taxon>
        <taxon>Pseudomonadati</taxon>
        <taxon>Bacteroidota</taxon>
        <taxon>Cytophagia</taxon>
        <taxon>Cytophagales</taxon>
        <taxon>Flammeovirgaceae</taxon>
        <taxon>Flammeovirga</taxon>
    </lineage>
</organism>
<dbReference type="EMBL" id="JABAIL010000001">
    <property type="protein sequence ID" value="NLR90137.1"/>
    <property type="molecule type" value="Genomic_DNA"/>
</dbReference>
<comment type="caution">
    <text evidence="1">The sequence shown here is derived from an EMBL/GenBank/DDBJ whole genome shotgun (WGS) entry which is preliminary data.</text>
</comment>
<dbReference type="AlphaFoldDB" id="A0A7X8XU82"/>
<evidence type="ECO:0000313" key="1">
    <source>
        <dbReference type="EMBL" id="NLR90137.1"/>
    </source>
</evidence>
<gene>
    <name evidence="1" type="ORF">HGP29_02920</name>
</gene>
<evidence type="ECO:0000313" key="2">
    <source>
        <dbReference type="Proteomes" id="UP000585050"/>
    </source>
</evidence>
<name>A0A7X8XU82_9BACT</name>
<protein>
    <submittedName>
        <fullName evidence="1">Uncharacterized protein</fullName>
    </submittedName>
</protein>
<reference evidence="1 2" key="1">
    <citation type="submission" date="2020-04" db="EMBL/GenBank/DDBJ databases">
        <title>Flammeovirga sp. SR4, a novel species isolated from seawater.</title>
        <authorList>
            <person name="Wang X."/>
        </authorList>
    </citation>
    <scope>NUCLEOTIDE SEQUENCE [LARGE SCALE GENOMIC DNA]</scope>
    <source>
        <strain evidence="1 2">SR4</strain>
    </source>
</reference>
<keyword evidence="2" id="KW-1185">Reference proteome</keyword>